<comment type="cofactor">
    <cofactor evidence="1">
        <name>Ca(2+)</name>
        <dbReference type="ChEBI" id="CHEBI:29108"/>
    </cofactor>
</comment>
<evidence type="ECO:0000256" key="3">
    <source>
        <dbReference type="ARBA" id="ARBA00022723"/>
    </source>
</evidence>
<dbReference type="GO" id="GO:0046872">
    <property type="term" value="F:metal ion binding"/>
    <property type="evidence" value="ECO:0007669"/>
    <property type="project" value="UniProtKB-KW"/>
</dbReference>
<evidence type="ECO:0000256" key="5">
    <source>
        <dbReference type="ARBA" id="ARBA00022801"/>
    </source>
</evidence>
<evidence type="ECO:0000256" key="4">
    <source>
        <dbReference type="ARBA" id="ARBA00022729"/>
    </source>
</evidence>
<sequence length="529" mass="59382">MMPLLKTAAWKRWLLLVLVAFAAYPVQAKQKNVLFIAVDDLKPLLNCYGHEHVHSPNIDALAASGMVFQNAHCQQALCGPSRMSLLTGYYPDTLGIYGMGPERYRFRPRFPDLVTLPQHFKNNGYVTIGTGKIFDPRNLDGDWNGPQDAASWTHFFGRNPYNANIGGPIISGRYHNPALKDLVAELKKKGSALGLTDKKLQQYVRDHGGGPAVECYDVPDDAYQDGAIANRGIEQLEALKNSSRPFFLAIGFVKPHLPFVAPKKYWDLYDRETLELAAHQRYPQNSPKCAETEYVEARTYSGVPTTGPISPPTQRELIHGYLACVSYVDAQIGRVIAKLKETGMQEDTIIVLWGDHGFHLGDKQLWGKHTNYEQSTRTPLIIASPDLPGAGTNRSPVNLIDIFPTLCELTDLETPTGTEGKSLAPILQHSRDSVNEFAATIFPHDKHWGVAIRTERYRYIAWYKGMMTKKRSGARLKQKPQFTELYDYQSDPLEQTNLSGNPSYKEIEKKLGNMNQAHVAATQYRQFSN</sequence>
<dbReference type="InterPro" id="IPR035874">
    <property type="entry name" value="IDS"/>
</dbReference>
<dbReference type="CDD" id="cd16030">
    <property type="entry name" value="iduronate-2-sulfatase"/>
    <property type="match status" value="1"/>
</dbReference>
<dbReference type="EMBL" id="NIZW01000026">
    <property type="protein sequence ID" value="PHQ32468.1"/>
    <property type="molecule type" value="Genomic_DNA"/>
</dbReference>
<dbReference type="OrthoDB" id="9803751at2"/>
<dbReference type="GO" id="GO:0005737">
    <property type="term" value="C:cytoplasm"/>
    <property type="evidence" value="ECO:0007669"/>
    <property type="project" value="TreeGrafter"/>
</dbReference>
<evidence type="ECO:0000256" key="2">
    <source>
        <dbReference type="ARBA" id="ARBA00008779"/>
    </source>
</evidence>
<organism evidence="9 10">
    <name type="scientific">Rhodopirellula bahusiensis</name>
    <dbReference type="NCBI Taxonomy" id="2014065"/>
    <lineage>
        <taxon>Bacteria</taxon>
        <taxon>Pseudomonadati</taxon>
        <taxon>Planctomycetota</taxon>
        <taxon>Planctomycetia</taxon>
        <taxon>Pirellulales</taxon>
        <taxon>Pirellulaceae</taxon>
        <taxon>Rhodopirellula</taxon>
    </lineage>
</organism>
<reference evidence="9 10" key="1">
    <citation type="submission" date="2017-06" db="EMBL/GenBank/DDBJ databases">
        <title>Description of Rhodopirellula bahusiensis sp. nov.</title>
        <authorList>
            <person name="Kizina J."/>
            <person name="Harder J."/>
        </authorList>
    </citation>
    <scope>NUCLEOTIDE SEQUENCE [LARGE SCALE GENOMIC DNA]</scope>
    <source>
        <strain evidence="9 10">SWK21</strain>
    </source>
</reference>
<keyword evidence="3" id="KW-0479">Metal-binding</keyword>
<comment type="caution">
    <text evidence="9">The sequence shown here is derived from an EMBL/GenBank/DDBJ whole genome shotgun (WGS) entry which is preliminary data.</text>
</comment>
<dbReference type="Pfam" id="PF00884">
    <property type="entry name" value="Sulfatase"/>
    <property type="match status" value="1"/>
</dbReference>
<feature type="chain" id="PRO_5013847764" description="Sulfatase N-terminal domain-containing protein" evidence="7">
    <location>
        <begin position="29"/>
        <end position="529"/>
    </location>
</feature>
<feature type="signal peptide" evidence="7">
    <location>
        <begin position="1"/>
        <end position="28"/>
    </location>
</feature>
<keyword evidence="5" id="KW-0378">Hydrolase</keyword>
<evidence type="ECO:0000259" key="8">
    <source>
        <dbReference type="Pfam" id="PF00884"/>
    </source>
</evidence>
<feature type="domain" description="Sulfatase N-terminal" evidence="8">
    <location>
        <begin position="31"/>
        <end position="411"/>
    </location>
</feature>
<dbReference type="InterPro" id="IPR000917">
    <property type="entry name" value="Sulfatase_N"/>
</dbReference>
<comment type="similarity">
    <text evidence="2">Belongs to the sulfatase family.</text>
</comment>
<dbReference type="PANTHER" id="PTHR45953">
    <property type="entry name" value="IDURONATE 2-SULFATASE"/>
    <property type="match status" value="1"/>
</dbReference>
<dbReference type="AlphaFoldDB" id="A0A2G1W098"/>
<evidence type="ECO:0000256" key="7">
    <source>
        <dbReference type="SAM" id="SignalP"/>
    </source>
</evidence>
<accession>A0A2G1W098</accession>
<keyword evidence="4 7" id="KW-0732">Signal</keyword>
<keyword evidence="6" id="KW-0106">Calcium</keyword>
<dbReference type="GeneID" id="90611258"/>
<keyword evidence="10" id="KW-1185">Reference proteome</keyword>
<dbReference type="PANTHER" id="PTHR45953:SF1">
    <property type="entry name" value="IDURONATE 2-SULFATASE"/>
    <property type="match status" value="1"/>
</dbReference>
<protein>
    <recommendedName>
        <fullName evidence="8">Sulfatase N-terminal domain-containing protein</fullName>
    </recommendedName>
</protein>
<proteinExistence type="inferred from homology"/>
<dbReference type="Gene3D" id="3.40.720.10">
    <property type="entry name" value="Alkaline Phosphatase, subunit A"/>
    <property type="match status" value="1"/>
</dbReference>
<dbReference type="InterPro" id="IPR017850">
    <property type="entry name" value="Alkaline_phosphatase_core_sf"/>
</dbReference>
<dbReference type="InterPro" id="IPR024607">
    <property type="entry name" value="Sulfatase_CS"/>
</dbReference>
<dbReference type="GO" id="GO:0004423">
    <property type="term" value="F:iduronate-2-sulfatase activity"/>
    <property type="evidence" value="ECO:0007669"/>
    <property type="project" value="InterPro"/>
</dbReference>
<dbReference type="PROSITE" id="PS00523">
    <property type="entry name" value="SULFATASE_1"/>
    <property type="match status" value="1"/>
</dbReference>
<dbReference type="SUPFAM" id="SSF53649">
    <property type="entry name" value="Alkaline phosphatase-like"/>
    <property type="match status" value="1"/>
</dbReference>
<evidence type="ECO:0000313" key="10">
    <source>
        <dbReference type="Proteomes" id="UP000225740"/>
    </source>
</evidence>
<gene>
    <name evidence="9" type="ORF">CEE69_25405</name>
</gene>
<dbReference type="Proteomes" id="UP000225740">
    <property type="component" value="Unassembled WGS sequence"/>
</dbReference>
<evidence type="ECO:0000256" key="1">
    <source>
        <dbReference type="ARBA" id="ARBA00001913"/>
    </source>
</evidence>
<evidence type="ECO:0000256" key="6">
    <source>
        <dbReference type="ARBA" id="ARBA00022837"/>
    </source>
</evidence>
<evidence type="ECO:0000313" key="9">
    <source>
        <dbReference type="EMBL" id="PHQ32468.1"/>
    </source>
</evidence>
<dbReference type="RefSeq" id="WP_099263443.1">
    <property type="nucleotide sequence ID" value="NZ_NIZW01000026.1"/>
</dbReference>
<name>A0A2G1W098_9BACT</name>